<dbReference type="InterPro" id="IPR009366">
    <property type="entry name" value="Protein_Veg"/>
</dbReference>
<evidence type="ECO:0000313" key="2">
    <source>
        <dbReference type="Proteomes" id="UP000604730"/>
    </source>
</evidence>
<dbReference type="Gene3D" id="2.30.30.100">
    <property type="match status" value="1"/>
</dbReference>
<reference evidence="1 2" key="1">
    <citation type="submission" date="2021-01" db="EMBL/GenBank/DDBJ databases">
        <title>Isolation and description of Catonella massiliensis sp. nov., a novel Catonella species, isolated from a stable periodontitis subject.</title>
        <authorList>
            <person name="Antezack A."/>
            <person name="Boxberger M."/>
            <person name="La Scola B."/>
            <person name="Monnet-Corti V."/>
        </authorList>
    </citation>
    <scope>NUCLEOTIDE SEQUENCE [LARGE SCALE GENOMIC DNA]</scope>
    <source>
        <strain evidence="1 2">Marseille-Q4567</strain>
    </source>
</reference>
<dbReference type="Pfam" id="PF06257">
    <property type="entry name" value="VEG"/>
    <property type="match status" value="1"/>
</dbReference>
<accession>A0ABS1IXA4</accession>
<dbReference type="Proteomes" id="UP000604730">
    <property type="component" value="Unassembled WGS sequence"/>
</dbReference>
<keyword evidence="2" id="KW-1185">Reference proteome</keyword>
<dbReference type="PANTHER" id="PTHR40026">
    <property type="entry name" value="PROTEIN VEG"/>
    <property type="match status" value="1"/>
</dbReference>
<name>A0ABS1IXA4_9FIRM</name>
<protein>
    <submittedName>
        <fullName evidence="1">Veg family protein</fullName>
    </submittedName>
</protein>
<comment type="caution">
    <text evidence="1">The sequence shown here is derived from an EMBL/GenBank/DDBJ whole genome shotgun (WGS) entry which is preliminary data.</text>
</comment>
<organism evidence="1 2">
    <name type="scientific">Catonella massiliensis</name>
    <dbReference type="NCBI Taxonomy" id="2799636"/>
    <lineage>
        <taxon>Bacteria</taxon>
        <taxon>Bacillati</taxon>
        <taxon>Bacillota</taxon>
        <taxon>Clostridia</taxon>
        <taxon>Lachnospirales</taxon>
        <taxon>Lachnospiraceae</taxon>
        <taxon>Catonella</taxon>
    </lineage>
</organism>
<proteinExistence type="predicted"/>
<gene>
    <name evidence="1" type="ORF">JJN12_00550</name>
</gene>
<evidence type="ECO:0000313" key="1">
    <source>
        <dbReference type="EMBL" id="MBK5896279.1"/>
    </source>
</evidence>
<sequence>MGKVDVKAVRNAVYRAIGSRVVVKANRGRHRFDVNEGVIKEVYPHVFMIQINDSEEDAGKTVSYTYTDILTKDVQLQLCTQ</sequence>
<dbReference type="EMBL" id="JAEPRJ010000001">
    <property type="protein sequence ID" value="MBK5896279.1"/>
    <property type="molecule type" value="Genomic_DNA"/>
</dbReference>
<dbReference type="RefSeq" id="WP_208427864.1">
    <property type="nucleotide sequence ID" value="NZ_JAEPRJ010000001.1"/>
</dbReference>
<dbReference type="PANTHER" id="PTHR40026:SF1">
    <property type="entry name" value="PROTEIN VEG"/>
    <property type="match status" value="1"/>
</dbReference>